<evidence type="ECO:0000256" key="4">
    <source>
        <dbReference type="ARBA" id="ARBA00023004"/>
    </source>
</evidence>
<keyword evidence="7" id="KW-1185">Reference proteome</keyword>
<evidence type="ECO:0000313" key="7">
    <source>
        <dbReference type="Proteomes" id="UP000614811"/>
    </source>
</evidence>
<evidence type="ECO:0000313" key="6">
    <source>
        <dbReference type="EMBL" id="GHA02181.1"/>
    </source>
</evidence>
<dbReference type="Gene3D" id="1.10.490.10">
    <property type="entry name" value="Globins"/>
    <property type="match status" value="1"/>
</dbReference>
<reference evidence="6" key="1">
    <citation type="journal article" date="2014" name="Int. J. Syst. Evol. Microbiol.">
        <title>Complete genome sequence of Corynebacterium casei LMG S-19264T (=DSM 44701T), isolated from a smear-ripened cheese.</title>
        <authorList>
            <consortium name="US DOE Joint Genome Institute (JGI-PGF)"/>
            <person name="Walter F."/>
            <person name="Albersmeier A."/>
            <person name="Kalinowski J."/>
            <person name="Ruckert C."/>
        </authorList>
    </citation>
    <scope>NUCLEOTIDE SEQUENCE</scope>
    <source>
        <strain evidence="6">KCTC 12711</strain>
    </source>
</reference>
<dbReference type="Pfam" id="PF01152">
    <property type="entry name" value="Bac_globin"/>
    <property type="match status" value="1"/>
</dbReference>
<sequence>MSKNDVLDRTDIEDIVARFYADMLKDPIVGFIFTDVAKIELDHHLPVIVNFWMDVVFGGRHYDGNPLRKHLELHQKIPLRPGHFTRWLYLFERAVDAQHAGDNADKMKQRAEMVAKSISAAIVQGRRRDMQLVLPRD</sequence>
<dbReference type="GO" id="GO:0046872">
    <property type="term" value="F:metal ion binding"/>
    <property type="evidence" value="ECO:0007669"/>
    <property type="project" value="UniProtKB-KW"/>
</dbReference>
<dbReference type="AlphaFoldDB" id="A0A918RNJ1"/>
<keyword evidence="1" id="KW-0813">Transport</keyword>
<proteinExistence type="predicted"/>
<dbReference type="InterPro" id="IPR009050">
    <property type="entry name" value="Globin-like_sf"/>
</dbReference>
<dbReference type="Proteomes" id="UP000614811">
    <property type="component" value="Unassembled WGS sequence"/>
</dbReference>
<evidence type="ECO:0000256" key="2">
    <source>
        <dbReference type="ARBA" id="ARBA00022617"/>
    </source>
</evidence>
<name>A0A918RNJ1_9GAMM</name>
<keyword evidence="4 5" id="KW-0408">Iron</keyword>
<gene>
    <name evidence="6" type="ORF">GCM10008090_09330</name>
</gene>
<comment type="caution">
    <text evidence="6">The sequence shown here is derived from an EMBL/GenBank/DDBJ whole genome shotgun (WGS) entry which is preliminary data.</text>
</comment>
<organism evidence="6 7">
    <name type="scientific">Arenicella chitinivorans</name>
    <dbReference type="NCBI Taxonomy" id="1329800"/>
    <lineage>
        <taxon>Bacteria</taxon>
        <taxon>Pseudomonadati</taxon>
        <taxon>Pseudomonadota</taxon>
        <taxon>Gammaproteobacteria</taxon>
        <taxon>Arenicellales</taxon>
        <taxon>Arenicellaceae</taxon>
        <taxon>Arenicella</taxon>
    </lineage>
</organism>
<evidence type="ECO:0008006" key="8">
    <source>
        <dbReference type="Google" id="ProtNLM"/>
    </source>
</evidence>
<dbReference type="RefSeq" id="WP_189398823.1">
    <property type="nucleotide sequence ID" value="NZ_BMXA01000001.1"/>
</dbReference>
<dbReference type="CDD" id="cd08916">
    <property type="entry name" value="TrHb3_P"/>
    <property type="match status" value="1"/>
</dbReference>
<dbReference type="InterPro" id="IPR012292">
    <property type="entry name" value="Globin/Proto"/>
</dbReference>
<dbReference type="EMBL" id="BMXA01000001">
    <property type="protein sequence ID" value="GHA02181.1"/>
    <property type="molecule type" value="Genomic_DNA"/>
</dbReference>
<keyword evidence="3 5" id="KW-0479">Metal-binding</keyword>
<feature type="binding site" description="distal binding residue" evidence="5">
    <location>
        <position position="43"/>
    </location>
    <ligand>
        <name>heme</name>
        <dbReference type="ChEBI" id="CHEBI:30413"/>
    </ligand>
    <ligandPart>
        <name>Fe</name>
        <dbReference type="ChEBI" id="CHEBI:18248"/>
    </ligandPart>
</feature>
<keyword evidence="2 5" id="KW-0349">Heme</keyword>
<dbReference type="SUPFAM" id="SSF46458">
    <property type="entry name" value="Globin-like"/>
    <property type="match status" value="1"/>
</dbReference>
<evidence type="ECO:0000256" key="5">
    <source>
        <dbReference type="PIRSR" id="PIRSR601486-1"/>
    </source>
</evidence>
<protein>
    <recommendedName>
        <fullName evidence="8">Group III truncated hemoglobin</fullName>
    </recommendedName>
</protein>
<evidence type="ECO:0000256" key="1">
    <source>
        <dbReference type="ARBA" id="ARBA00022448"/>
    </source>
</evidence>
<evidence type="ECO:0000256" key="3">
    <source>
        <dbReference type="ARBA" id="ARBA00022723"/>
    </source>
</evidence>
<reference evidence="6" key="2">
    <citation type="submission" date="2020-09" db="EMBL/GenBank/DDBJ databases">
        <authorList>
            <person name="Sun Q."/>
            <person name="Kim S."/>
        </authorList>
    </citation>
    <scope>NUCLEOTIDE SEQUENCE</scope>
    <source>
        <strain evidence="6">KCTC 12711</strain>
    </source>
</reference>
<accession>A0A918RNJ1</accession>
<dbReference type="GO" id="GO:0020037">
    <property type="term" value="F:heme binding"/>
    <property type="evidence" value="ECO:0007669"/>
    <property type="project" value="InterPro"/>
</dbReference>
<dbReference type="GO" id="GO:0019825">
    <property type="term" value="F:oxygen binding"/>
    <property type="evidence" value="ECO:0007669"/>
    <property type="project" value="InterPro"/>
</dbReference>
<dbReference type="InterPro" id="IPR001486">
    <property type="entry name" value="Hemoglobin_trunc"/>
</dbReference>